<evidence type="ECO:0000313" key="3">
    <source>
        <dbReference type="Proteomes" id="UP001338125"/>
    </source>
</evidence>
<dbReference type="Proteomes" id="UP001338125">
    <property type="component" value="Unassembled WGS sequence"/>
</dbReference>
<evidence type="ECO:0000256" key="1">
    <source>
        <dbReference type="SAM" id="SignalP"/>
    </source>
</evidence>
<protein>
    <submittedName>
        <fullName evidence="2">Uncharacterized protein</fullName>
    </submittedName>
</protein>
<feature type="signal peptide" evidence="1">
    <location>
        <begin position="1"/>
        <end position="19"/>
    </location>
</feature>
<gene>
    <name evidence="2" type="ORF">PT974_11025</name>
</gene>
<sequence>MKAVATIALVAAAISGVAAAPAPQGPELFPHNWDCSKVYAKNNNAHIDGFCKEECPKWGKTYPAVPVAEETIFLYYCGFH</sequence>
<accession>A0ABR0SBG3</accession>
<evidence type="ECO:0000313" key="2">
    <source>
        <dbReference type="EMBL" id="KAK5989502.1"/>
    </source>
</evidence>
<feature type="chain" id="PRO_5046065766" evidence="1">
    <location>
        <begin position="20"/>
        <end position="80"/>
    </location>
</feature>
<keyword evidence="1" id="KW-0732">Signal</keyword>
<name>A0ABR0SBG3_9HYPO</name>
<comment type="caution">
    <text evidence="2">The sequence shown here is derived from an EMBL/GenBank/DDBJ whole genome shotgun (WGS) entry which is preliminary data.</text>
</comment>
<proteinExistence type="predicted"/>
<organism evidence="2 3">
    <name type="scientific">Cladobotryum mycophilum</name>
    <dbReference type="NCBI Taxonomy" id="491253"/>
    <lineage>
        <taxon>Eukaryota</taxon>
        <taxon>Fungi</taxon>
        <taxon>Dikarya</taxon>
        <taxon>Ascomycota</taxon>
        <taxon>Pezizomycotina</taxon>
        <taxon>Sordariomycetes</taxon>
        <taxon>Hypocreomycetidae</taxon>
        <taxon>Hypocreales</taxon>
        <taxon>Hypocreaceae</taxon>
        <taxon>Cladobotryum</taxon>
    </lineage>
</organism>
<keyword evidence="3" id="KW-1185">Reference proteome</keyword>
<dbReference type="EMBL" id="JAVFKD010000015">
    <property type="protein sequence ID" value="KAK5989502.1"/>
    <property type="molecule type" value="Genomic_DNA"/>
</dbReference>
<reference evidence="2 3" key="1">
    <citation type="submission" date="2024-01" db="EMBL/GenBank/DDBJ databases">
        <title>Complete genome of Cladobotryum mycophilum ATHUM6906.</title>
        <authorList>
            <person name="Christinaki A.C."/>
            <person name="Myridakis A.I."/>
            <person name="Kouvelis V.N."/>
        </authorList>
    </citation>
    <scope>NUCLEOTIDE SEQUENCE [LARGE SCALE GENOMIC DNA]</scope>
    <source>
        <strain evidence="2 3">ATHUM6906</strain>
    </source>
</reference>